<evidence type="ECO:0000313" key="2">
    <source>
        <dbReference type="EMBL" id="SOB87401.1"/>
    </source>
</evidence>
<dbReference type="EMBL" id="OBMI01000003">
    <property type="protein sequence ID" value="SOB87401.1"/>
    <property type="molecule type" value="Genomic_DNA"/>
</dbReference>
<dbReference type="InterPro" id="IPR003347">
    <property type="entry name" value="JmjC_dom"/>
</dbReference>
<sequence length="337" mass="36519">MNGLRPLPERGRADADAFAAIVAADQPVVLRGQKADWPAVAAAGQGGEAVARYIAQFDRGAPVQVMVGPAAINGRFFYRDDWAGFNFTREQVPIRALLGELLRLADTPEAPALYAGSAPTGEHLPGWAEANPLDLPLPDAVARVWIGNATRVATHYDGSANLACVVAGKRRFLLFPPDQLPNLYIGPLDRTMAGQPASLVDPDAPDLKRYPRYAEALRHAMVAELGPGDAIYMPALWWHNIQAQGPLNVLVNYWSERPGGTSPFVAMVHALMAVRDLPARERAVWRAWFDHYVFNDEAARAADYLPPAVRGVLGAAAPSRTERIRQFLLRALAGPGG</sequence>
<reference evidence="2 3" key="1">
    <citation type="submission" date="2017-07" db="EMBL/GenBank/DDBJ databases">
        <authorList>
            <person name="Sun Z.S."/>
            <person name="Albrecht U."/>
            <person name="Echele G."/>
            <person name="Lee C.C."/>
        </authorList>
    </citation>
    <scope>NUCLEOTIDE SEQUENCE [LARGE SCALE GENOMIC DNA]</scope>
    <source>
        <strain evidence="2 3">CGMCC 1.12672</strain>
    </source>
</reference>
<dbReference type="Proteomes" id="UP000219494">
    <property type="component" value="Unassembled WGS sequence"/>
</dbReference>
<accession>A0A285QZX8</accession>
<dbReference type="PANTHER" id="PTHR12461:SF105">
    <property type="entry name" value="HYPOXIA-INDUCIBLE FACTOR 1-ALPHA INHIBITOR"/>
    <property type="match status" value="1"/>
</dbReference>
<dbReference type="Pfam" id="PF13621">
    <property type="entry name" value="Cupin_8"/>
    <property type="match status" value="1"/>
</dbReference>
<dbReference type="SUPFAM" id="SSF51197">
    <property type="entry name" value="Clavaminate synthase-like"/>
    <property type="match status" value="1"/>
</dbReference>
<evidence type="ECO:0000313" key="3">
    <source>
        <dbReference type="Proteomes" id="UP000219494"/>
    </source>
</evidence>
<protein>
    <submittedName>
        <fullName evidence="2">Cupin-like domain-containing protein</fullName>
    </submittedName>
</protein>
<keyword evidence="3" id="KW-1185">Reference proteome</keyword>
<dbReference type="PROSITE" id="PS51184">
    <property type="entry name" value="JMJC"/>
    <property type="match status" value="1"/>
</dbReference>
<dbReference type="InterPro" id="IPR014710">
    <property type="entry name" value="RmlC-like_jellyroll"/>
</dbReference>
<dbReference type="Gene3D" id="2.60.120.10">
    <property type="entry name" value="Jelly Rolls"/>
    <property type="match status" value="1"/>
</dbReference>
<dbReference type="OrthoDB" id="479699at2"/>
<proteinExistence type="predicted"/>
<organism evidence="2 3">
    <name type="scientific">Sphingomonas guangdongensis</name>
    <dbReference type="NCBI Taxonomy" id="1141890"/>
    <lineage>
        <taxon>Bacteria</taxon>
        <taxon>Pseudomonadati</taxon>
        <taxon>Pseudomonadota</taxon>
        <taxon>Alphaproteobacteria</taxon>
        <taxon>Sphingomonadales</taxon>
        <taxon>Sphingomonadaceae</taxon>
        <taxon>Sphingomonas</taxon>
    </lineage>
</organism>
<gene>
    <name evidence="2" type="ORF">SAMN06297144_2533</name>
</gene>
<dbReference type="PANTHER" id="PTHR12461">
    <property type="entry name" value="HYPOXIA-INDUCIBLE FACTOR 1 ALPHA INHIBITOR-RELATED"/>
    <property type="match status" value="1"/>
</dbReference>
<dbReference type="InterPro" id="IPR041667">
    <property type="entry name" value="Cupin_8"/>
</dbReference>
<evidence type="ECO:0000259" key="1">
    <source>
        <dbReference type="PROSITE" id="PS51184"/>
    </source>
</evidence>
<dbReference type="SMART" id="SM00558">
    <property type="entry name" value="JmjC"/>
    <property type="match status" value="1"/>
</dbReference>
<name>A0A285QZX8_9SPHN</name>
<dbReference type="AlphaFoldDB" id="A0A285QZX8"/>
<feature type="domain" description="JmjC" evidence="1">
    <location>
        <begin position="96"/>
        <end position="270"/>
    </location>
</feature>